<evidence type="ECO:0000256" key="2">
    <source>
        <dbReference type="ARBA" id="ARBA00022553"/>
    </source>
</evidence>
<dbReference type="Ensembl" id="ENSOKIT00005100628.1">
    <property type="protein sequence ID" value="ENSOKIP00005094117.1"/>
    <property type="gene ID" value="ENSOKIG00005041099.1"/>
</dbReference>
<reference evidence="7" key="1">
    <citation type="submission" date="2025-08" db="UniProtKB">
        <authorList>
            <consortium name="Ensembl"/>
        </authorList>
    </citation>
    <scope>IDENTIFICATION</scope>
</reference>
<accession>A0A8C7JY87</accession>
<dbReference type="GO" id="GO:0005634">
    <property type="term" value="C:nucleus"/>
    <property type="evidence" value="ECO:0007669"/>
    <property type="project" value="UniProtKB-SubCell"/>
</dbReference>
<evidence type="ECO:0000259" key="6">
    <source>
        <dbReference type="Pfam" id="PF12310"/>
    </source>
</evidence>
<comment type="subcellular location">
    <subcellularLocation>
        <location evidence="1">Nucleus</location>
    </subcellularLocation>
</comment>
<evidence type="ECO:0000256" key="1">
    <source>
        <dbReference type="ARBA" id="ARBA00004123"/>
    </source>
</evidence>
<evidence type="ECO:0000256" key="5">
    <source>
        <dbReference type="ARBA" id="ARBA00023242"/>
    </source>
</evidence>
<dbReference type="GO" id="GO:0045893">
    <property type="term" value="P:positive regulation of DNA-templated transcription"/>
    <property type="evidence" value="ECO:0007669"/>
    <property type="project" value="UniProtKB-ARBA"/>
</dbReference>
<evidence type="ECO:0000313" key="8">
    <source>
        <dbReference type="Proteomes" id="UP000694557"/>
    </source>
</evidence>
<evidence type="ECO:0000256" key="4">
    <source>
        <dbReference type="ARBA" id="ARBA00023163"/>
    </source>
</evidence>
<keyword evidence="3" id="KW-0805">Transcription regulation</keyword>
<protein>
    <submittedName>
        <fullName evidence="7">ETS-related transcription factor Elf-1-like</fullName>
    </submittedName>
</protein>
<dbReference type="Pfam" id="PF12310">
    <property type="entry name" value="Elf-1_N"/>
    <property type="match status" value="1"/>
</dbReference>
<proteinExistence type="predicted"/>
<keyword evidence="4" id="KW-0804">Transcription</keyword>
<evidence type="ECO:0000256" key="3">
    <source>
        <dbReference type="ARBA" id="ARBA00023015"/>
    </source>
</evidence>
<organism evidence="7 8">
    <name type="scientific">Oncorhynchus kisutch</name>
    <name type="common">Coho salmon</name>
    <name type="synonym">Salmo kisutch</name>
    <dbReference type="NCBI Taxonomy" id="8019"/>
    <lineage>
        <taxon>Eukaryota</taxon>
        <taxon>Metazoa</taxon>
        <taxon>Chordata</taxon>
        <taxon>Craniata</taxon>
        <taxon>Vertebrata</taxon>
        <taxon>Euteleostomi</taxon>
        <taxon>Actinopterygii</taxon>
        <taxon>Neopterygii</taxon>
        <taxon>Teleostei</taxon>
        <taxon>Protacanthopterygii</taxon>
        <taxon>Salmoniformes</taxon>
        <taxon>Salmonidae</taxon>
        <taxon>Salmoninae</taxon>
        <taxon>Oncorhynchus</taxon>
    </lineage>
</organism>
<dbReference type="Proteomes" id="UP000694557">
    <property type="component" value="Unassembled WGS sequence"/>
</dbReference>
<evidence type="ECO:0000313" key="7">
    <source>
        <dbReference type="Ensembl" id="ENSOKIP00005094117.1"/>
    </source>
</evidence>
<feature type="domain" description="Transcription factor Elf N-terminal" evidence="6">
    <location>
        <begin position="4"/>
        <end position="57"/>
    </location>
</feature>
<dbReference type="GeneTree" id="ENSGT00940000157039"/>
<gene>
    <name evidence="7" type="primary">LOC109874585</name>
</gene>
<dbReference type="InterPro" id="IPR022084">
    <property type="entry name" value="TF_Elf_N"/>
</dbReference>
<reference evidence="7" key="2">
    <citation type="submission" date="2025-09" db="UniProtKB">
        <authorList>
            <consortium name="Ensembl"/>
        </authorList>
    </citation>
    <scope>IDENTIFICATION</scope>
</reference>
<keyword evidence="5" id="KW-0539">Nucleus</keyword>
<keyword evidence="2" id="KW-0597">Phosphoprotein</keyword>
<sequence>MSSMLQQTELIFEFASDHVNNGLQLDEHLAYPAVIVEQIPQSHLLSYTGLACEQTHTEDHLLTTGNISSVTLISLSTLLVCCNSPFQKTTPLLQHPTLSQCGVICT</sequence>
<dbReference type="AlphaFoldDB" id="A0A8C7JY87"/>
<keyword evidence="8" id="KW-1185">Reference proteome</keyword>
<name>A0A8C7JY87_ONCKI</name>